<proteinExistence type="predicted"/>
<organism evidence="3 4">
    <name type="scientific">Sinisalibacter lacisalsi</name>
    <dbReference type="NCBI Taxonomy" id="1526570"/>
    <lineage>
        <taxon>Bacteria</taxon>
        <taxon>Pseudomonadati</taxon>
        <taxon>Pseudomonadota</taxon>
        <taxon>Alphaproteobacteria</taxon>
        <taxon>Rhodobacterales</taxon>
        <taxon>Roseobacteraceae</taxon>
        <taxon>Sinisalibacter</taxon>
    </lineage>
</organism>
<dbReference type="EMBL" id="BMGI01000001">
    <property type="protein sequence ID" value="GGD28457.1"/>
    <property type="molecule type" value="Genomic_DNA"/>
</dbReference>
<sequence length="142" mass="15123">MTAIRAFLLDLRGAVAIEFAAIALPLLLLLGGSFEISRFVWTQLALQDAASTGARCVGLRLAPCFVDETMDTGGTVTFVQAQAGAWAIEIPDSSVTPEAAATCHGVDDFAKVAIRHRFTNALAILPETWIDVEACFPVMPSE</sequence>
<feature type="transmembrane region" description="Helical" evidence="1">
    <location>
        <begin position="12"/>
        <end position="30"/>
    </location>
</feature>
<dbReference type="RefSeq" id="WP_188526559.1">
    <property type="nucleotide sequence ID" value="NZ_BMGI01000001.1"/>
</dbReference>
<evidence type="ECO:0000313" key="3">
    <source>
        <dbReference type="EMBL" id="GGD28457.1"/>
    </source>
</evidence>
<evidence type="ECO:0000259" key="2">
    <source>
        <dbReference type="Pfam" id="PF07811"/>
    </source>
</evidence>
<keyword evidence="1" id="KW-0472">Membrane</keyword>
<evidence type="ECO:0000256" key="1">
    <source>
        <dbReference type="SAM" id="Phobius"/>
    </source>
</evidence>
<comment type="caution">
    <text evidence="3">The sequence shown here is derived from an EMBL/GenBank/DDBJ whole genome shotgun (WGS) entry which is preliminary data.</text>
</comment>
<feature type="domain" description="TadE-like" evidence="2">
    <location>
        <begin position="13"/>
        <end position="55"/>
    </location>
</feature>
<dbReference type="InterPro" id="IPR012495">
    <property type="entry name" value="TadE-like_dom"/>
</dbReference>
<reference evidence="4" key="1">
    <citation type="journal article" date="2019" name="Int. J. Syst. Evol. Microbiol.">
        <title>The Global Catalogue of Microorganisms (GCM) 10K type strain sequencing project: providing services to taxonomists for standard genome sequencing and annotation.</title>
        <authorList>
            <consortium name="The Broad Institute Genomics Platform"/>
            <consortium name="The Broad Institute Genome Sequencing Center for Infectious Disease"/>
            <person name="Wu L."/>
            <person name="Ma J."/>
        </authorList>
    </citation>
    <scope>NUCLEOTIDE SEQUENCE [LARGE SCALE GENOMIC DNA]</scope>
    <source>
        <strain evidence="4">CGMCC 1.12922</strain>
    </source>
</reference>
<keyword evidence="1" id="KW-1133">Transmembrane helix</keyword>
<name>A0ABQ1QJP8_9RHOB</name>
<evidence type="ECO:0000313" key="4">
    <source>
        <dbReference type="Proteomes" id="UP000617355"/>
    </source>
</evidence>
<keyword evidence="1" id="KW-0812">Transmembrane</keyword>
<dbReference type="Pfam" id="PF07811">
    <property type="entry name" value="TadE"/>
    <property type="match status" value="1"/>
</dbReference>
<accession>A0ABQ1QJP8</accession>
<protein>
    <recommendedName>
        <fullName evidence="2">TadE-like domain-containing protein</fullName>
    </recommendedName>
</protein>
<gene>
    <name evidence="3" type="ORF">GCM10011358_10730</name>
</gene>
<keyword evidence="4" id="KW-1185">Reference proteome</keyword>
<dbReference type="Proteomes" id="UP000617355">
    <property type="component" value="Unassembled WGS sequence"/>
</dbReference>